<organism evidence="1">
    <name type="scientific">marine metagenome</name>
    <dbReference type="NCBI Taxonomy" id="408172"/>
    <lineage>
        <taxon>unclassified sequences</taxon>
        <taxon>metagenomes</taxon>
        <taxon>ecological metagenomes</taxon>
    </lineage>
</organism>
<proteinExistence type="predicted"/>
<dbReference type="AlphaFoldDB" id="A0A381RFU0"/>
<dbReference type="EMBL" id="UINC01001914">
    <property type="protein sequence ID" value="SUZ90676.1"/>
    <property type="molecule type" value="Genomic_DNA"/>
</dbReference>
<reference evidence="1" key="1">
    <citation type="submission" date="2018-05" db="EMBL/GenBank/DDBJ databases">
        <authorList>
            <person name="Lanie J.A."/>
            <person name="Ng W.-L."/>
            <person name="Kazmierczak K.M."/>
            <person name="Andrzejewski T.M."/>
            <person name="Davidsen T.M."/>
            <person name="Wayne K.J."/>
            <person name="Tettelin H."/>
            <person name="Glass J.I."/>
            <person name="Rusch D."/>
            <person name="Podicherti R."/>
            <person name="Tsui H.-C.T."/>
            <person name="Winkler M.E."/>
        </authorList>
    </citation>
    <scope>NUCLEOTIDE SEQUENCE</scope>
</reference>
<accession>A0A381RFU0</accession>
<sequence>MQSAIEKLKIFEKNIEEKTQENRTSAWETRKTIGKLRKDIGKNKKHISDTRKKVNKLPYHKVEQWIINNQIGSLESYQDSLSHGQLSSKQWLVEKLPKGKDLYLEVISDGTPTILGYTQHLPLVNSEGNSDPYPESSLYIEIIGGWFGCPLIDLLHSKLEIKKIDFYEKDKLCKTILAQYLNQFEFPFEISVFGDFFERKEIRRRDLIINTSGEHMEDIIKMKRYFKGNPVVAIQSNDYFGLDEHINCVHNVEELIEKNQIKNVVYKGELDFPKYTRYMTIGHWYV</sequence>
<evidence type="ECO:0000313" key="1">
    <source>
        <dbReference type="EMBL" id="SUZ90676.1"/>
    </source>
</evidence>
<gene>
    <name evidence="1" type="ORF">METZ01_LOCUS43530</name>
</gene>
<name>A0A381RFU0_9ZZZZ</name>
<protein>
    <submittedName>
        <fullName evidence="1">Uncharacterized protein</fullName>
    </submittedName>
</protein>